<dbReference type="Proteomes" id="UP000614460">
    <property type="component" value="Unassembled WGS sequence"/>
</dbReference>
<reference evidence="1" key="1">
    <citation type="journal article" date="2014" name="Int. J. Syst. Evol. Microbiol.">
        <title>Complete genome sequence of Corynebacterium casei LMG S-19264T (=DSM 44701T), isolated from a smear-ripened cheese.</title>
        <authorList>
            <consortium name="US DOE Joint Genome Institute (JGI-PGF)"/>
            <person name="Walter F."/>
            <person name="Albersmeier A."/>
            <person name="Kalinowski J."/>
            <person name="Ruckert C."/>
        </authorList>
    </citation>
    <scope>NUCLEOTIDE SEQUENCE</scope>
    <source>
        <strain evidence="1">CGMCC 1.15966</strain>
    </source>
</reference>
<dbReference type="InterPro" id="IPR013785">
    <property type="entry name" value="Aldolase_TIM"/>
</dbReference>
<sequence>MLFKNLNQLWLICLFILSNLTLHAQIAVKLNEHQEFKYDLKKGSFSLFEDKRPVFENAISAYQLKGVDQLSITSKNGRALKQKFKDSAGIGICYSIEHPAINGTKAIQNFYFYEGSSFIVMEVVLKGRNISSNSITPFLLSNGSFLSNKSLSSVFVPFDNDTFISYEQKDLDSNLYQSSEVGILYDKQDQSGFILASIDQSNWKSGILAKQENKQTDLSLKNGYTNVGITRDSMEHGYLSGNEIRSSKVLISYHKNWQEGLEEYAKFQRKLNQPHLKAWNQGTPVGWNSWGVIQTKLSWENATKTVDYFKNNIPEFRNENGKAYIDLDSFWDNMVPGGMSGDYSKLKEFVAYCKAAGLEPGVYWAPFTDWGHGSGPDRKAEGSDYTFGEMWTKTAAGYHDLDGGRALDPTHPGTQARMKFILGKLKECGFKMIKIDFLSHGAIESSKFYNPNVKTGMQAYAVGMKLLNDILDNQMLIYAAISPSIATYKYSHMRRIACDAWKTIDQTAYTLNSVTFGWWQTYLYDYIDADHLVFIGESHPTNLARFLSGVVAGPIILGDDFSIKEEWHTEMEPILQNKEILKVIKNGKSFRPLPIMKDNKTSNVYFKQDGDNSYLISFNFKEEPSSFQIDPKNLELKRFSKMTDMLNNQESNVETTINIEFEGIGAKIFKLD</sequence>
<gene>
    <name evidence="1" type="ORF">GCM10011516_25360</name>
</gene>
<dbReference type="AlphaFoldDB" id="A0A8H9G0Z5"/>
<reference evidence="1" key="2">
    <citation type="submission" date="2020-09" db="EMBL/GenBank/DDBJ databases">
        <authorList>
            <person name="Sun Q."/>
            <person name="Zhou Y."/>
        </authorList>
    </citation>
    <scope>NUCLEOTIDE SEQUENCE</scope>
    <source>
        <strain evidence="1">CGMCC 1.15966</strain>
    </source>
</reference>
<name>A0A8H9G0Z5_9SPHI</name>
<dbReference type="Gene3D" id="3.20.20.70">
    <property type="entry name" value="Aldolase class I"/>
    <property type="match status" value="1"/>
</dbReference>
<proteinExistence type="predicted"/>
<accession>A0A8H9G0Z5</accession>
<dbReference type="SUPFAM" id="SSF51445">
    <property type="entry name" value="(Trans)glycosidases"/>
    <property type="match status" value="1"/>
</dbReference>
<dbReference type="RefSeq" id="WP_094257926.1">
    <property type="nucleotide sequence ID" value="NZ_BMKM01000006.1"/>
</dbReference>
<comment type="caution">
    <text evidence="1">The sequence shown here is derived from an EMBL/GenBank/DDBJ whole genome shotgun (WGS) entry which is preliminary data.</text>
</comment>
<keyword evidence="2" id="KW-1185">Reference proteome</keyword>
<protein>
    <submittedName>
        <fullName evidence="1">Alpha-galactosidase</fullName>
    </submittedName>
</protein>
<organism evidence="1 2">
    <name type="scientific">Sphingobacterium cellulitidis</name>
    <dbReference type="NCBI Taxonomy" id="1768011"/>
    <lineage>
        <taxon>Bacteria</taxon>
        <taxon>Pseudomonadati</taxon>
        <taxon>Bacteroidota</taxon>
        <taxon>Sphingobacteriia</taxon>
        <taxon>Sphingobacteriales</taxon>
        <taxon>Sphingobacteriaceae</taxon>
        <taxon>Sphingobacterium</taxon>
    </lineage>
</organism>
<dbReference type="EMBL" id="BMKM01000006">
    <property type="protein sequence ID" value="GGE26584.1"/>
    <property type="molecule type" value="Genomic_DNA"/>
</dbReference>
<dbReference type="InterPro" id="IPR017853">
    <property type="entry name" value="GH"/>
</dbReference>
<evidence type="ECO:0000313" key="1">
    <source>
        <dbReference type="EMBL" id="GGE26584.1"/>
    </source>
</evidence>
<evidence type="ECO:0000313" key="2">
    <source>
        <dbReference type="Proteomes" id="UP000614460"/>
    </source>
</evidence>